<feature type="domain" description="NB-ARC" evidence="3">
    <location>
        <begin position="140"/>
        <end position="245"/>
    </location>
</feature>
<dbReference type="InterPro" id="IPR057135">
    <property type="entry name" value="At4g27190-like_LRR"/>
</dbReference>
<dbReference type="Pfam" id="PF00931">
    <property type="entry name" value="NB-ARC"/>
    <property type="match status" value="1"/>
</dbReference>
<evidence type="ECO:0000256" key="2">
    <source>
        <dbReference type="ARBA" id="ARBA00022821"/>
    </source>
</evidence>
<evidence type="ECO:0000259" key="3">
    <source>
        <dbReference type="Pfam" id="PF00931"/>
    </source>
</evidence>
<comment type="caution">
    <text evidence="5">The sequence shown here is derived from an EMBL/GenBank/DDBJ whole genome shotgun (WGS) entry which is preliminary data.</text>
</comment>
<accession>A0A5N5FV69</accession>
<dbReference type="SUPFAM" id="SSF52058">
    <property type="entry name" value="L domain-like"/>
    <property type="match status" value="1"/>
</dbReference>
<evidence type="ECO:0000259" key="4">
    <source>
        <dbReference type="Pfam" id="PF23247"/>
    </source>
</evidence>
<name>A0A5N5FV69_9ROSA</name>
<protein>
    <submittedName>
        <fullName evidence="5">Disease resistance protein</fullName>
    </submittedName>
</protein>
<evidence type="ECO:0000313" key="6">
    <source>
        <dbReference type="Proteomes" id="UP000327157"/>
    </source>
</evidence>
<comment type="similarity">
    <text evidence="1">Belongs to the disease resistance NB-LRR family.</text>
</comment>
<dbReference type="PANTHER" id="PTHR33463:SF203">
    <property type="entry name" value="AAA+ ATPASE DOMAIN-CONTAINING PROTEIN"/>
    <property type="match status" value="1"/>
</dbReference>
<feature type="domain" description="Disease resistance protein At4g27190-like leucine-rich repeats" evidence="4">
    <location>
        <begin position="489"/>
        <end position="572"/>
    </location>
</feature>
<gene>
    <name evidence="5" type="ORF">D8674_006775</name>
</gene>
<evidence type="ECO:0000256" key="1">
    <source>
        <dbReference type="ARBA" id="ARBA00008894"/>
    </source>
</evidence>
<dbReference type="InterPro" id="IPR050905">
    <property type="entry name" value="Plant_NBS-LRR"/>
</dbReference>
<dbReference type="Pfam" id="PF23247">
    <property type="entry name" value="LRR_RPS2"/>
    <property type="match status" value="1"/>
</dbReference>
<dbReference type="OrthoDB" id="1898799at2759"/>
<dbReference type="PANTHER" id="PTHR33463">
    <property type="entry name" value="NB-ARC DOMAIN-CONTAINING PROTEIN-RELATED"/>
    <property type="match status" value="1"/>
</dbReference>
<keyword evidence="2" id="KW-0611">Plant defense</keyword>
<dbReference type="GO" id="GO:0043531">
    <property type="term" value="F:ADP binding"/>
    <property type="evidence" value="ECO:0007669"/>
    <property type="project" value="InterPro"/>
</dbReference>
<dbReference type="SUPFAM" id="SSF52540">
    <property type="entry name" value="P-loop containing nucleoside triphosphate hydrolases"/>
    <property type="match status" value="1"/>
</dbReference>
<reference evidence="6" key="2">
    <citation type="submission" date="2019-10" db="EMBL/GenBank/DDBJ databases">
        <title>A de novo genome assembly of a pear dwarfing rootstock.</title>
        <authorList>
            <person name="Wang F."/>
            <person name="Wang J."/>
            <person name="Li S."/>
            <person name="Zhang Y."/>
            <person name="Fang M."/>
            <person name="Ma L."/>
            <person name="Zhao Y."/>
            <person name="Jiang S."/>
        </authorList>
    </citation>
    <scope>NUCLEOTIDE SEQUENCE [LARGE SCALE GENOMIC DNA]</scope>
</reference>
<dbReference type="AlphaFoldDB" id="A0A5N5FV69"/>
<dbReference type="PRINTS" id="PR00364">
    <property type="entry name" value="DISEASERSIST"/>
</dbReference>
<reference evidence="5 6" key="3">
    <citation type="submission" date="2019-11" db="EMBL/GenBank/DDBJ databases">
        <title>A de novo genome assembly of a pear dwarfing rootstock.</title>
        <authorList>
            <person name="Wang F."/>
            <person name="Wang J."/>
            <person name="Li S."/>
            <person name="Zhang Y."/>
            <person name="Fang M."/>
            <person name="Ma L."/>
            <person name="Zhao Y."/>
            <person name="Jiang S."/>
        </authorList>
    </citation>
    <scope>NUCLEOTIDE SEQUENCE [LARGE SCALE GENOMIC DNA]</scope>
    <source>
        <strain evidence="5">S2</strain>
        <tissue evidence="5">Leaf</tissue>
    </source>
</reference>
<proteinExistence type="inferred from homology"/>
<dbReference type="Gene3D" id="3.40.50.300">
    <property type="entry name" value="P-loop containing nucleotide triphosphate hydrolases"/>
    <property type="match status" value="1"/>
</dbReference>
<dbReference type="EMBL" id="SMOL01000559">
    <property type="protein sequence ID" value="KAB2607058.1"/>
    <property type="molecule type" value="Genomic_DNA"/>
</dbReference>
<dbReference type="Proteomes" id="UP000327157">
    <property type="component" value="Chromosome 11"/>
</dbReference>
<evidence type="ECO:0000313" key="5">
    <source>
        <dbReference type="EMBL" id="KAB2607058.1"/>
    </source>
</evidence>
<dbReference type="Gene3D" id="3.80.10.10">
    <property type="entry name" value="Ribonuclease Inhibitor"/>
    <property type="match status" value="2"/>
</dbReference>
<reference evidence="5 6" key="1">
    <citation type="submission" date="2019-09" db="EMBL/GenBank/DDBJ databases">
        <authorList>
            <person name="Ou C."/>
        </authorList>
    </citation>
    <scope>NUCLEOTIDE SEQUENCE [LARGE SCALE GENOMIC DNA]</scope>
    <source>
        <strain evidence="5">S2</strain>
        <tissue evidence="5">Leaf</tissue>
    </source>
</reference>
<dbReference type="InterPro" id="IPR032675">
    <property type="entry name" value="LRR_dom_sf"/>
</dbReference>
<organism evidence="5 6">
    <name type="scientific">Pyrus ussuriensis x Pyrus communis</name>
    <dbReference type="NCBI Taxonomy" id="2448454"/>
    <lineage>
        <taxon>Eukaryota</taxon>
        <taxon>Viridiplantae</taxon>
        <taxon>Streptophyta</taxon>
        <taxon>Embryophyta</taxon>
        <taxon>Tracheophyta</taxon>
        <taxon>Spermatophyta</taxon>
        <taxon>Magnoliopsida</taxon>
        <taxon>eudicotyledons</taxon>
        <taxon>Gunneridae</taxon>
        <taxon>Pentapetalae</taxon>
        <taxon>rosids</taxon>
        <taxon>fabids</taxon>
        <taxon>Rosales</taxon>
        <taxon>Rosaceae</taxon>
        <taxon>Amygdaloideae</taxon>
        <taxon>Maleae</taxon>
        <taxon>Pyrus</taxon>
    </lineage>
</organism>
<keyword evidence="6" id="KW-1185">Reference proteome</keyword>
<dbReference type="InterPro" id="IPR027417">
    <property type="entry name" value="P-loop_NTPase"/>
</dbReference>
<sequence length="593" mass="67023">MATDIIIAIGSKIGECLVTPIGTEFGYLFNYHSNLESLRGEIKKLFDKKDGVQGLVDAAKRNGEIIKPDVQSWLKNVNDDMVKKVLQFEDEINKKRRCVYRWSLSRKTYKITQHVLQLQNEGAFENVGHPAPPRGICPSVKTIQSEIAGQIGLKLDEDPESVRALKLYGRLTEIKRILIVLDDVWTELDFKAIGLPYEHTNKGCKILLTSRNLEVCNEMRSQQIIEVRTLTTEESEELFREMTMNGRFSKGSMDIICDAMKELKVLALVGMAMEDLGSSRSPGVLKNLRTLILDGSDFDGMSTDVIGPLENLEILSFRDCFYMCELPREIGRLKQLRLLDTTNCKNLKVIPHGREDKRMASISEVMSLSDHLKVLSINVIHLLPKDIVLKNPTIKFRICLGTGAEGFCQMIDRYAESDARKELMESQAVGLMLKKSKKLALRNVKNFSALTDLDEEGFQDLKVLYLDDCPNTEYLVNGTSALFPRIQSASQLPNSFLTNLRFLRLSDCGVLKYAFSLSVVRNLVQLEELDIGGCDQMEEIVLKQGREHNEEADMISFHKLTNLNLGYLQSLAGFFQANKLYSNQEVCPTLQSL</sequence>
<dbReference type="InterPro" id="IPR002182">
    <property type="entry name" value="NB-ARC"/>
</dbReference>